<dbReference type="SUPFAM" id="SSF52743">
    <property type="entry name" value="Subtilisin-like"/>
    <property type="match status" value="1"/>
</dbReference>
<evidence type="ECO:0000259" key="8">
    <source>
        <dbReference type="Pfam" id="PF00082"/>
    </source>
</evidence>
<comment type="caution">
    <text evidence="9">The sequence shown here is derived from an EMBL/GenBank/DDBJ whole genome shotgun (WGS) entry which is preliminary data.</text>
</comment>
<keyword evidence="2 5" id="KW-0645">Protease</keyword>
<dbReference type="PANTHER" id="PTHR43806:SF11">
    <property type="entry name" value="CEREVISIN-RELATED"/>
    <property type="match status" value="1"/>
</dbReference>
<feature type="active site" description="Charge relay system" evidence="5">
    <location>
        <position position="209"/>
    </location>
</feature>
<reference evidence="9" key="1">
    <citation type="submission" date="2021-01" db="EMBL/GenBank/DDBJ databases">
        <title>Whole genome shotgun sequence of Actinoplanes nipponensis NBRC 14063.</title>
        <authorList>
            <person name="Komaki H."/>
            <person name="Tamura T."/>
        </authorList>
    </citation>
    <scope>NUCLEOTIDE SEQUENCE</scope>
    <source>
        <strain evidence="9">NBRC 14063</strain>
    </source>
</reference>
<gene>
    <name evidence="9" type="ORF">Ani05nite_62310</name>
</gene>
<keyword evidence="10" id="KW-1185">Reference proteome</keyword>
<dbReference type="PROSITE" id="PS51892">
    <property type="entry name" value="SUBTILASE"/>
    <property type="match status" value="1"/>
</dbReference>
<dbReference type="PANTHER" id="PTHR43806">
    <property type="entry name" value="PEPTIDASE S8"/>
    <property type="match status" value="1"/>
</dbReference>
<dbReference type="Gene3D" id="3.40.50.200">
    <property type="entry name" value="Peptidase S8/S53 domain"/>
    <property type="match status" value="1"/>
</dbReference>
<keyword evidence="4 5" id="KW-0720">Serine protease</keyword>
<feature type="active site" description="Charge relay system" evidence="5">
    <location>
        <position position="421"/>
    </location>
</feature>
<sequence>MDSATIRRQIDRIIADGSGRTRPVLVQMAAPGDERAELARAAATVLSRRALGATARDCLPPRRSGAPEAAARPGPDAAVGSLTAGVPAAREPAAGADGRKWLGPLLGNAAVQRALGADEDAGGRLWAADAVALDLPVAELRGLADEVDGIAGVYPNRRLPAPPMVTAGHLPEQVLENRASSWGVERIGALAAWGAYGARGAGVTVGVLDTGVDAGHPDLAGRIAAFAEFGPAGQRMAATANDPVGHGTHCCGTLAGGNSSGQWIGVAPEARLVVGKVLDERGGTDAQVLAGLTWLIGQGVDVISMSVSGLVVEAQAPPVYTRAILTALRHGIPVIAAIGNQGAQTTGLPGNDLYALSVGAVDHLDRPAGFSGGRTQVLTESEFIDRSALPMPYLKPEVTAPGVAVVSAVPGGGWAALNGTSMAAPHVAGAAALLLGATRIRTAVAARERGFVIADLLVGAVDELGEAGQDDRYGFGRINALRAIGLAHDRGY</sequence>
<evidence type="ECO:0000256" key="4">
    <source>
        <dbReference type="ARBA" id="ARBA00022825"/>
    </source>
</evidence>
<dbReference type="PRINTS" id="PR00723">
    <property type="entry name" value="SUBTILISIN"/>
</dbReference>
<evidence type="ECO:0000256" key="7">
    <source>
        <dbReference type="SAM" id="MobiDB-lite"/>
    </source>
</evidence>
<evidence type="ECO:0000256" key="2">
    <source>
        <dbReference type="ARBA" id="ARBA00022670"/>
    </source>
</evidence>
<feature type="domain" description="Peptidase S8/S53" evidence="8">
    <location>
        <begin position="200"/>
        <end position="476"/>
    </location>
</feature>
<dbReference type="PROSITE" id="PS00136">
    <property type="entry name" value="SUBTILASE_ASP"/>
    <property type="match status" value="1"/>
</dbReference>
<dbReference type="InterPro" id="IPR023827">
    <property type="entry name" value="Peptidase_S8_Asp-AS"/>
</dbReference>
<dbReference type="AlphaFoldDB" id="A0A919JNS6"/>
<dbReference type="PROSITE" id="PS00138">
    <property type="entry name" value="SUBTILASE_SER"/>
    <property type="match status" value="1"/>
</dbReference>
<feature type="active site" description="Charge relay system" evidence="5">
    <location>
        <position position="246"/>
    </location>
</feature>
<feature type="region of interest" description="Disordered" evidence="7">
    <location>
        <begin position="56"/>
        <end position="81"/>
    </location>
</feature>
<dbReference type="GO" id="GO:0004252">
    <property type="term" value="F:serine-type endopeptidase activity"/>
    <property type="evidence" value="ECO:0007669"/>
    <property type="project" value="UniProtKB-UniRule"/>
</dbReference>
<accession>A0A919JNS6</accession>
<evidence type="ECO:0000313" key="10">
    <source>
        <dbReference type="Proteomes" id="UP000647172"/>
    </source>
</evidence>
<evidence type="ECO:0000256" key="5">
    <source>
        <dbReference type="PROSITE-ProRule" id="PRU01240"/>
    </source>
</evidence>
<dbReference type="InterPro" id="IPR023828">
    <property type="entry name" value="Peptidase_S8_Ser-AS"/>
</dbReference>
<dbReference type="Proteomes" id="UP000647172">
    <property type="component" value="Unassembled WGS sequence"/>
</dbReference>
<dbReference type="Pfam" id="PF00082">
    <property type="entry name" value="Peptidase_S8"/>
    <property type="match status" value="1"/>
</dbReference>
<dbReference type="GO" id="GO:0006508">
    <property type="term" value="P:proteolysis"/>
    <property type="evidence" value="ECO:0007669"/>
    <property type="project" value="UniProtKB-KW"/>
</dbReference>
<proteinExistence type="inferred from homology"/>
<dbReference type="PROSITE" id="PS00137">
    <property type="entry name" value="SUBTILASE_HIS"/>
    <property type="match status" value="1"/>
</dbReference>
<name>A0A919JNS6_9ACTN</name>
<dbReference type="InterPro" id="IPR000209">
    <property type="entry name" value="Peptidase_S8/S53_dom"/>
</dbReference>
<protein>
    <recommendedName>
        <fullName evidence="8">Peptidase S8/S53 domain-containing protein</fullName>
    </recommendedName>
</protein>
<dbReference type="InterPro" id="IPR050131">
    <property type="entry name" value="Peptidase_S8_subtilisin-like"/>
</dbReference>
<evidence type="ECO:0000256" key="3">
    <source>
        <dbReference type="ARBA" id="ARBA00022801"/>
    </source>
</evidence>
<comment type="similarity">
    <text evidence="1 5 6">Belongs to the peptidase S8 family.</text>
</comment>
<dbReference type="InterPro" id="IPR022398">
    <property type="entry name" value="Peptidase_S8_His-AS"/>
</dbReference>
<dbReference type="InterPro" id="IPR015500">
    <property type="entry name" value="Peptidase_S8_subtilisin-rel"/>
</dbReference>
<evidence type="ECO:0000256" key="6">
    <source>
        <dbReference type="RuleBase" id="RU003355"/>
    </source>
</evidence>
<dbReference type="EMBL" id="BOMQ01000074">
    <property type="protein sequence ID" value="GIE52697.1"/>
    <property type="molecule type" value="Genomic_DNA"/>
</dbReference>
<organism evidence="9 10">
    <name type="scientific">Actinoplanes nipponensis</name>
    <dbReference type="NCBI Taxonomy" id="135950"/>
    <lineage>
        <taxon>Bacteria</taxon>
        <taxon>Bacillati</taxon>
        <taxon>Actinomycetota</taxon>
        <taxon>Actinomycetes</taxon>
        <taxon>Micromonosporales</taxon>
        <taxon>Micromonosporaceae</taxon>
        <taxon>Actinoplanes</taxon>
    </lineage>
</organism>
<evidence type="ECO:0000256" key="1">
    <source>
        <dbReference type="ARBA" id="ARBA00011073"/>
    </source>
</evidence>
<dbReference type="RefSeq" id="WP_344931664.1">
    <property type="nucleotide sequence ID" value="NZ_BAAAYJ010000006.1"/>
</dbReference>
<dbReference type="InterPro" id="IPR036852">
    <property type="entry name" value="Peptidase_S8/S53_dom_sf"/>
</dbReference>
<keyword evidence="3 5" id="KW-0378">Hydrolase</keyword>
<evidence type="ECO:0000313" key="9">
    <source>
        <dbReference type="EMBL" id="GIE52697.1"/>
    </source>
</evidence>